<dbReference type="InterPro" id="IPR050090">
    <property type="entry name" value="Tyrosine_recombinase_XerCD"/>
</dbReference>
<dbReference type="PROSITE" id="PS51900">
    <property type="entry name" value="CB"/>
    <property type="match status" value="1"/>
</dbReference>
<evidence type="ECO:0000259" key="5">
    <source>
        <dbReference type="PROSITE" id="PS51898"/>
    </source>
</evidence>
<dbReference type="InterPro" id="IPR044068">
    <property type="entry name" value="CB"/>
</dbReference>
<keyword evidence="8" id="KW-1185">Reference proteome</keyword>
<dbReference type="InterPro" id="IPR011010">
    <property type="entry name" value="DNA_brk_join_enz"/>
</dbReference>
<dbReference type="InterPro" id="IPR013762">
    <property type="entry name" value="Integrase-like_cat_sf"/>
</dbReference>
<keyword evidence="1" id="KW-0229">DNA integration</keyword>
<dbReference type="Gene3D" id="1.10.150.130">
    <property type="match status" value="1"/>
</dbReference>
<dbReference type="Pfam" id="PF22022">
    <property type="entry name" value="Phage_int_M"/>
    <property type="match status" value="1"/>
</dbReference>
<dbReference type="EMBL" id="QPJL01000010">
    <property type="protein sequence ID" value="RCW83325.1"/>
    <property type="molecule type" value="Genomic_DNA"/>
</dbReference>
<evidence type="ECO:0000313" key="8">
    <source>
        <dbReference type="Proteomes" id="UP000253345"/>
    </source>
</evidence>
<evidence type="ECO:0000259" key="6">
    <source>
        <dbReference type="PROSITE" id="PS51900"/>
    </source>
</evidence>
<dbReference type="GO" id="GO:0003677">
    <property type="term" value="F:DNA binding"/>
    <property type="evidence" value="ECO:0007669"/>
    <property type="project" value="UniProtKB-UniRule"/>
</dbReference>
<protein>
    <submittedName>
        <fullName evidence="7">Site-specific recombinase XerD</fullName>
    </submittedName>
</protein>
<dbReference type="SUPFAM" id="SSF56349">
    <property type="entry name" value="DNA breaking-rejoining enzymes"/>
    <property type="match status" value="1"/>
</dbReference>
<reference evidence="7 8" key="1">
    <citation type="submission" date="2018-07" db="EMBL/GenBank/DDBJ databases">
        <title>Genomic Encyclopedia of Type Strains, Phase III (KMG-III): the genomes of soil and plant-associated and newly described type strains.</title>
        <authorList>
            <person name="Whitman W."/>
        </authorList>
    </citation>
    <scope>NUCLEOTIDE SEQUENCE [LARGE SCALE GENOMIC DNA]</scope>
    <source>
        <strain evidence="7 8">CECT 8525</strain>
    </source>
</reference>
<dbReference type="PANTHER" id="PTHR30349">
    <property type="entry name" value="PHAGE INTEGRASE-RELATED"/>
    <property type="match status" value="1"/>
</dbReference>
<dbReference type="InterPro" id="IPR053876">
    <property type="entry name" value="Phage_int_M"/>
</dbReference>
<dbReference type="Proteomes" id="UP000253345">
    <property type="component" value="Unassembled WGS sequence"/>
</dbReference>
<proteinExistence type="predicted"/>
<dbReference type="GO" id="GO:0015074">
    <property type="term" value="P:DNA integration"/>
    <property type="evidence" value="ECO:0007669"/>
    <property type="project" value="UniProtKB-KW"/>
</dbReference>
<evidence type="ECO:0000313" key="7">
    <source>
        <dbReference type="EMBL" id="RCW83325.1"/>
    </source>
</evidence>
<comment type="caution">
    <text evidence="7">The sequence shown here is derived from an EMBL/GenBank/DDBJ whole genome shotgun (WGS) entry which is preliminary data.</text>
</comment>
<evidence type="ECO:0000256" key="2">
    <source>
        <dbReference type="ARBA" id="ARBA00023125"/>
    </source>
</evidence>
<evidence type="ECO:0000256" key="1">
    <source>
        <dbReference type="ARBA" id="ARBA00022908"/>
    </source>
</evidence>
<dbReference type="InterPro" id="IPR002104">
    <property type="entry name" value="Integrase_catalytic"/>
</dbReference>
<dbReference type="PROSITE" id="PS51898">
    <property type="entry name" value="TYR_RECOMBINASE"/>
    <property type="match status" value="1"/>
</dbReference>
<keyword evidence="2 4" id="KW-0238">DNA-binding</keyword>
<dbReference type="InterPro" id="IPR010998">
    <property type="entry name" value="Integrase_recombinase_N"/>
</dbReference>
<name>A0A368YSY7_9RHOB</name>
<evidence type="ECO:0000256" key="3">
    <source>
        <dbReference type="ARBA" id="ARBA00023172"/>
    </source>
</evidence>
<evidence type="ECO:0000256" key="4">
    <source>
        <dbReference type="PROSITE-ProRule" id="PRU01248"/>
    </source>
</evidence>
<feature type="domain" description="Tyr recombinase" evidence="5">
    <location>
        <begin position="148"/>
        <end position="330"/>
    </location>
</feature>
<organism evidence="7 8">
    <name type="scientific">Paracoccus lutimaris</name>
    <dbReference type="NCBI Taxonomy" id="1490030"/>
    <lineage>
        <taxon>Bacteria</taxon>
        <taxon>Pseudomonadati</taxon>
        <taxon>Pseudomonadota</taxon>
        <taxon>Alphaproteobacteria</taxon>
        <taxon>Rhodobacterales</taxon>
        <taxon>Paracoccaceae</taxon>
        <taxon>Paracoccus</taxon>
    </lineage>
</organism>
<keyword evidence="3" id="KW-0233">DNA recombination</keyword>
<gene>
    <name evidence="7" type="ORF">DFP89_1105</name>
</gene>
<dbReference type="Gene3D" id="1.10.443.10">
    <property type="entry name" value="Intergrase catalytic core"/>
    <property type="match status" value="1"/>
</dbReference>
<accession>A0A368YSY7</accession>
<dbReference type="GO" id="GO:0006310">
    <property type="term" value="P:DNA recombination"/>
    <property type="evidence" value="ECO:0007669"/>
    <property type="project" value="UniProtKB-KW"/>
</dbReference>
<dbReference type="AlphaFoldDB" id="A0A368YSY7"/>
<dbReference type="Pfam" id="PF00589">
    <property type="entry name" value="Phage_integrase"/>
    <property type="match status" value="1"/>
</dbReference>
<sequence>MIDRHGKPRWYFRRPGFPRRALPGLPWSPQFMAEYAAAMEGDKAEIGKKQTLPGSIAALIASYYRSAEFTGMAESTKRAVRNILERFRAEHGDKRVAHLEKRHIQKIMAEKAATPDAANRLLRLLRTLMAHAIDLGWRRDDPTAGVKKLRHRTEGFTTWEEEHIDAFLAHHGAGSRAHLAFSLLLYTGQRRGDVVRMGRQHVRAGVLSIVQQKTGQEVSIPIHPNLRAALDALPKDNLTFIMSERGKPMTPEGFTNWFRKMVEAVVDDEGKRLLPDGLSPHGLRKATCRRLAEAGCSAHEIMAISGHQTLAEVTRYTVAANRLHLAERAVAAMELNETRTKTVKPAK</sequence>
<feature type="domain" description="Core-binding (CB)" evidence="6">
    <location>
        <begin position="54"/>
        <end position="133"/>
    </location>
</feature>